<dbReference type="InterPro" id="IPR019153">
    <property type="entry name" value="DDRGK_dom-contain"/>
</dbReference>
<accession>A0A6V2FEQ3</accession>
<dbReference type="SUPFAM" id="SSF46785">
    <property type="entry name" value="Winged helix' DNA-binding domain"/>
    <property type="match status" value="1"/>
</dbReference>
<evidence type="ECO:0000256" key="2">
    <source>
        <dbReference type="ARBA" id="ARBA00022692"/>
    </source>
</evidence>
<evidence type="ECO:0000313" key="6">
    <source>
        <dbReference type="EMBL" id="CAE4608132.1"/>
    </source>
</evidence>
<organism evidence="6">
    <name type="scientific">Ditylum brightwellii</name>
    <dbReference type="NCBI Taxonomy" id="49249"/>
    <lineage>
        <taxon>Eukaryota</taxon>
        <taxon>Sar</taxon>
        <taxon>Stramenopiles</taxon>
        <taxon>Ochrophyta</taxon>
        <taxon>Bacillariophyta</taxon>
        <taxon>Mediophyceae</taxon>
        <taxon>Lithodesmiophycidae</taxon>
        <taxon>Lithodesmiales</taxon>
        <taxon>Lithodesmiaceae</taxon>
        <taxon>Ditylum</taxon>
    </lineage>
</organism>
<dbReference type="PANTHER" id="PTHR48176">
    <property type="entry name" value="DDRGK DOMAIN-CONTAINING PROTEIN 1"/>
    <property type="match status" value="1"/>
</dbReference>
<proteinExistence type="predicted"/>
<dbReference type="GO" id="GO:0016020">
    <property type="term" value="C:membrane"/>
    <property type="evidence" value="ECO:0007669"/>
    <property type="project" value="UniProtKB-SubCell"/>
</dbReference>
<protein>
    <recommendedName>
        <fullName evidence="7">DDRGK domain-containing protein 1</fullName>
    </recommendedName>
</protein>
<keyword evidence="2" id="KW-0812">Transmembrane</keyword>
<dbReference type="EMBL" id="HBNS01019342">
    <property type="protein sequence ID" value="CAE4608132.1"/>
    <property type="molecule type" value="Transcribed_RNA"/>
</dbReference>
<keyword evidence="4" id="KW-0472">Membrane</keyword>
<evidence type="ECO:0000256" key="4">
    <source>
        <dbReference type="ARBA" id="ARBA00023136"/>
    </source>
</evidence>
<dbReference type="EMBL" id="HBNS01019341">
    <property type="protein sequence ID" value="CAE4608130.1"/>
    <property type="molecule type" value="Transcribed_RNA"/>
</dbReference>
<dbReference type="InterPro" id="IPR050899">
    <property type="entry name" value="DDRGK_domain-containing"/>
</dbReference>
<dbReference type="PANTHER" id="PTHR48176:SF1">
    <property type="entry name" value="DDRGK DOMAIN-CONTAINING PROTEIN 1"/>
    <property type="match status" value="1"/>
</dbReference>
<reference evidence="6" key="1">
    <citation type="submission" date="2021-01" db="EMBL/GenBank/DDBJ databases">
        <authorList>
            <person name="Corre E."/>
            <person name="Pelletier E."/>
            <person name="Niang G."/>
            <person name="Scheremetjew M."/>
            <person name="Finn R."/>
            <person name="Kale V."/>
            <person name="Holt S."/>
            <person name="Cochrane G."/>
            <person name="Meng A."/>
            <person name="Brown T."/>
            <person name="Cohen L."/>
        </authorList>
    </citation>
    <scope>NUCLEOTIDE SEQUENCE</scope>
    <source>
        <strain evidence="6">GSO104</strain>
    </source>
</reference>
<evidence type="ECO:0008006" key="7">
    <source>
        <dbReference type="Google" id="ProtNLM"/>
    </source>
</evidence>
<dbReference type="AlphaFoldDB" id="A0A6V2FEQ3"/>
<dbReference type="GO" id="GO:0044389">
    <property type="term" value="F:ubiquitin-like protein ligase binding"/>
    <property type="evidence" value="ECO:0007669"/>
    <property type="project" value="TreeGrafter"/>
</dbReference>
<dbReference type="SMART" id="SM01128">
    <property type="entry name" value="DDRGK"/>
    <property type="match status" value="1"/>
</dbReference>
<dbReference type="InterPro" id="IPR036388">
    <property type="entry name" value="WH-like_DNA-bd_sf"/>
</dbReference>
<comment type="subcellular location">
    <subcellularLocation>
        <location evidence="1">Membrane</location>
        <topology evidence="1">Single-pass membrane protein</topology>
    </subcellularLocation>
</comment>
<dbReference type="Pfam" id="PF09756">
    <property type="entry name" value="DDRGK"/>
    <property type="match status" value="1"/>
</dbReference>
<dbReference type="Gene3D" id="1.10.10.10">
    <property type="entry name" value="Winged helix-like DNA-binding domain superfamily/Winged helix DNA-binding domain"/>
    <property type="match status" value="1"/>
</dbReference>
<evidence type="ECO:0000313" key="5">
    <source>
        <dbReference type="EMBL" id="CAE4608130.1"/>
    </source>
</evidence>
<gene>
    <name evidence="5" type="ORF">DBRI00130_LOCUS15398</name>
    <name evidence="6" type="ORF">DBRI00130_LOCUS15399</name>
</gene>
<evidence type="ECO:0000256" key="3">
    <source>
        <dbReference type="ARBA" id="ARBA00022989"/>
    </source>
</evidence>
<name>A0A6V2FEQ3_9STRA</name>
<sequence>MAEKERNERDWKEYDEFWTMFKIGGGSGEAVLVKDFVALMERNKVVAVDYIADQYGLCRDIVIKRIKEIEEEGQINGVYDDQGQFIHLNTDEMAEVVDIVRREGRIMLEKLACEFSRIQQMKVGDF</sequence>
<dbReference type="InterPro" id="IPR036390">
    <property type="entry name" value="WH_DNA-bd_sf"/>
</dbReference>
<keyword evidence="3" id="KW-1133">Transmembrane helix</keyword>
<evidence type="ECO:0000256" key="1">
    <source>
        <dbReference type="ARBA" id="ARBA00004167"/>
    </source>
</evidence>